<dbReference type="GO" id="GO:0005829">
    <property type="term" value="C:cytosol"/>
    <property type="evidence" value="ECO:0007669"/>
    <property type="project" value="TreeGrafter"/>
</dbReference>
<reference evidence="8" key="1">
    <citation type="submission" date="2014-02" db="EMBL/GenBank/DDBJ databases">
        <title>Expanding our view of genomic diversity in Candidatus Accumulibacter clades.</title>
        <authorList>
            <person name="Skennerton C.T."/>
            <person name="Barr J.J."/>
            <person name="Slater F.R."/>
            <person name="Bond P.L."/>
            <person name="Tyson G.W."/>
        </authorList>
    </citation>
    <scope>NUCLEOTIDE SEQUENCE [LARGE SCALE GENOMIC DNA]</scope>
</reference>
<comment type="function">
    <text evidence="2">DNA polymerase III is a complex, multichain enzyme responsible for most of the replicative synthesis in bacteria. The epsilon subunit contain the editing function and is a proofreading 3'-5' exonuclease.</text>
</comment>
<dbReference type="PANTHER" id="PTHR30231:SF41">
    <property type="entry name" value="DNA POLYMERASE III SUBUNIT EPSILON"/>
    <property type="match status" value="1"/>
</dbReference>
<dbReference type="STRING" id="1453999.AW06_003683"/>
<evidence type="ECO:0000313" key="8">
    <source>
        <dbReference type="EMBL" id="KFB75311.1"/>
    </source>
</evidence>
<comment type="subunit">
    <text evidence="3">DNA polymerase III contains a core (composed of alpha, epsilon and theta chains) that associates with a tau subunit. This core dimerizes to form the POLIII' complex. PolIII' associates with the gamma complex (composed of gamma, delta, delta', psi and chi chains) and with the beta chain to form the complete DNA polymerase III complex.</text>
</comment>
<comment type="catalytic activity">
    <reaction evidence="4">
        <text>DNA(n) + a 2'-deoxyribonucleoside 5'-triphosphate = DNA(n+1) + diphosphate</text>
        <dbReference type="Rhea" id="RHEA:22508"/>
        <dbReference type="Rhea" id="RHEA-COMP:17339"/>
        <dbReference type="Rhea" id="RHEA-COMP:17340"/>
        <dbReference type="ChEBI" id="CHEBI:33019"/>
        <dbReference type="ChEBI" id="CHEBI:61560"/>
        <dbReference type="ChEBI" id="CHEBI:173112"/>
        <dbReference type="EC" id="2.7.7.7"/>
    </reaction>
</comment>
<proteinExistence type="predicted"/>
<name>A0A080M2K9_9PROT</name>
<feature type="coiled-coil region" evidence="5">
    <location>
        <begin position="141"/>
        <end position="168"/>
    </location>
</feature>
<keyword evidence="8" id="KW-0808">Transferase</keyword>
<dbReference type="Gene3D" id="3.30.420.10">
    <property type="entry name" value="Ribonuclease H-like superfamily/Ribonuclease H"/>
    <property type="match status" value="1"/>
</dbReference>
<dbReference type="EMBL" id="JDST02000096">
    <property type="protein sequence ID" value="KFB75311.1"/>
    <property type="molecule type" value="Genomic_DNA"/>
</dbReference>
<dbReference type="InterPro" id="IPR006054">
    <property type="entry name" value="DnaQ"/>
</dbReference>
<evidence type="ECO:0000313" key="9">
    <source>
        <dbReference type="Proteomes" id="UP000021315"/>
    </source>
</evidence>
<evidence type="ECO:0000256" key="6">
    <source>
        <dbReference type="SAM" id="Phobius"/>
    </source>
</evidence>
<dbReference type="AlphaFoldDB" id="A0A080M2K9"/>
<dbReference type="Proteomes" id="UP000021315">
    <property type="component" value="Unassembled WGS sequence"/>
</dbReference>
<dbReference type="EC" id="2.7.7.7" evidence="1"/>
<feature type="domain" description="Exonuclease" evidence="7">
    <location>
        <begin position="548"/>
        <end position="716"/>
    </location>
</feature>
<gene>
    <name evidence="8" type="primary">polC_2</name>
    <name evidence="8" type="ORF">AW06_003683</name>
</gene>
<dbReference type="Pfam" id="PF00929">
    <property type="entry name" value="RNase_T"/>
    <property type="match status" value="1"/>
</dbReference>
<keyword evidence="8" id="KW-0548">Nucleotidyltransferase</keyword>
<accession>A0A080M2K9</accession>
<keyword evidence="9" id="KW-1185">Reference proteome</keyword>
<dbReference type="NCBIfam" id="TIGR00573">
    <property type="entry name" value="dnaq"/>
    <property type="match status" value="1"/>
</dbReference>
<evidence type="ECO:0000256" key="5">
    <source>
        <dbReference type="SAM" id="Coils"/>
    </source>
</evidence>
<dbReference type="Gene3D" id="3.30.450.20">
    <property type="entry name" value="PAS domain"/>
    <property type="match status" value="1"/>
</dbReference>
<organism evidence="8 9">
    <name type="scientific">Candidatus Accumulibacter cognatus</name>
    <dbReference type="NCBI Taxonomy" id="2954383"/>
    <lineage>
        <taxon>Bacteria</taxon>
        <taxon>Pseudomonadati</taxon>
        <taxon>Pseudomonadota</taxon>
        <taxon>Betaproteobacteria</taxon>
        <taxon>Candidatus Accumulibacter</taxon>
    </lineage>
</organism>
<evidence type="ECO:0000256" key="1">
    <source>
        <dbReference type="ARBA" id="ARBA00012417"/>
    </source>
</evidence>
<protein>
    <recommendedName>
        <fullName evidence="1">DNA-directed DNA polymerase</fullName>
        <ecNumber evidence="1">2.7.7.7</ecNumber>
    </recommendedName>
</protein>
<dbReference type="InterPro" id="IPR036397">
    <property type="entry name" value="RNaseH_sf"/>
</dbReference>
<feature type="transmembrane region" description="Helical" evidence="6">
    <location>
        <begin position="69"/>
        <end position="89"/>
    </location>
</feature>
<dbReference type="InterPro" id="IPR013520">
    <property type="entry name" value="Ribonucl_H"/>
</dbReference>
<dbReference type="FunFam" id="3.30.420.10:FF:000045">
    <property type="entry name" value="3'-5' exonuclease DinG"/>
    <property type="match status" value="1"/>
</dbReference>
<comment type="caution">
    <text evidence="8">The sequence shown here is derived from an EMBL/GenBank/DDBJ whole genome shotgun (WGS) entry which is preliminary data.</text>
</comment>
<dbReference type="SUPFAM" id="SSF53098">
    <property type="entry name" value="Ribonuclease H-like"/>
    <property type="match status" value="1"/>
</dbReference>
<keyword evidence="6" id="KW-0472">Membrane</keyword>
<dbReference type="GO" id="GO:0003887">
    <property type="term" value="F:DNA-directed DNA polymerase activity"/>
    <property type="evidence" value="ECO:0007669"/>
    <property type="project" value="UniProtKB-EC"/>
</dbReference>
<evidence type="ECO:0000259" key="7">
    <source>
        <dbReference type="SMART" id="SM00479"/>
    </source>
</evidence>
<evidence type="ECO:0000256" key="4">
    <source>
        <dbReference type="ARBA" id="ARBA00049244"/>
    </source>
</evidence>
<dbReference type="GO" id="GO:0045004">
    <property type="term" value="P:DNA replication proofreading"/>
    <property type="evidence" value="ECO:0007669"/>
    <property type="project" value="TreeGrafter"/>
</dbReference>
<dbReference type="GO" id="GO:0003677">
    <property type="term" value="F:DNA binding"/>
    <property type="evidence" value="ECO:0007669"/>
    <property type="project" value="InterPro"/>
</dbReference>
<sequence length="739" mass="82637">MREFINVRATAIMEQIQKMNARTRFILAVIILGLLMTGPFVVTALLIWVSAQPAEQALLVQLVVPHLSLGTMMTLFGFIVGLLVIHQLFRQYVQGLLKMAENLHLMLSANRNFRVTPEGPPEVQLLAQATNDLAQQRDGLMDDVEAQIAAAKSSVEDEKNRLAALMSELAQAVVVCNLDGRILLYNSRARLQFRALAQGSTAGTGGALIGLGRSIFSILERNQIDHALGVVRQRLHKSAAAAIANFITAARGGQLLRVQLVPVWSASTDSRQRQMTGYVLTVENITRSLEQESRRDQVLQSLTDGSRGSLANIRVAVSNLTDYPDMEAEIRERFVGIISDEVLRMSQRLDQTMSEFADSLKTRWPLEDVLGVDIIAAAQRRIEEQLKLSSKTEEVDEVLWLRAESFSLVFSICFLASRLVDHYQIKELRFRLLPFGKLAYLDLIWAGHAMSSETFYTWENDAMQMKKESSPLSLRDVIDRHGGEIWYEREKAAHRAFFRFVLPVASPETMAPGELVDDSGARPEYYDFDLFHFSDQNIDLDRPLADLSYTVFDTETTGLEPAAGDEIIQIGAVRIVNGRLLRHEIFDQLVNPERFVRPEGIRIHGITDDMLRGQPNIDVVLPAFHDFCSETVLLAHNAAFDMRFLQLKEARTGVVFSQPVLDTLLLSGVLHPNQDSHQLDSIATRLGIAIDGRHSGLGDACATGEVFLKMLPLLARMGIVTLRQALAASEKTYFARVKY</sequence>
<evidence type="ECO:0000256" key="2">
    <source>
        <dbReference type="ARBA" id="ARBA00025483"/>
    </source>
</evidence>
<evidence type="ECO:0000256" key="3">
    <source>
        <dbReference type="ARBA" id="ARBA00026073"/>
    </source>
</evidence>
<dbReference type="GO" id="GO:0008408">
    <property type="term" value="F:3'-5' exonuclease activity"/>
    <property type="evidence" value="ECO:0007669"/>
    <property type="project" value="TreeGrafter"/>
</dbReference>
<keyword evidence="6" id="KW-1133">Transmembrane helix</keyword>
<dbReference type="CDD" id="cd06127">
    <property type="entry name" value="DEDDh"/>
    <property type="match status" value="1"/>
</dbReference>
<dbReference type="SMART" id="SM00479">
    <property type="entry name" value="EXOIII"/>
    <property type="match status" value="1"/>
</dbReference>
<keyword evidence="6" id="KW-0812">Transmembrane</keyword>
<keyword evidence="5" id="KW-0175">Coiled coil</keyword>
<dbReference type="InterPro" id="IPR012337">
    <property type="entry name" value="RNaseH-like_sf"/>
</dbReference>
<feature type="transmembrane region" description="Helical" evidence="6">
    <location>
        <begin position="25"/>
        <end position="49"/>
    </location>
</feature>
<dbReference type="PANTHER" id="PTHR30231">
    <property type="entry name" value="DNA POLYMERASE III SUBUNIT EPSILON"/>
    <property type="match status" value="1"/>
</dbReference>